<keyword evidence="1" id="KW-0472">Membrane</keyword>
<organism evidence="2 3">
    <name type="scientific">Hibiscus sabdariffa</name>
    <name type="common">roselle</name>
    <dbReference type="NCBI Taxonomy" id="183260"/>
    <lineage>
        <taxon>Eukaryota</taxon>
        <taxon>Viridiplantae</taxon>
        <taxon>Streptophyta</taxon>
        <taxon>Embryophyta</taxon>
        <taxon>Tracheophyta</taxon>
        <taxon>Spermatophyta</taxon>
        <taxon>Magnoliopsida</taxon>
        <taxon>eudicotyledons</taxon>
        <taxon>Gunneridae</taxon>
        <taxon>Pentapetalae</taxon>
        <taxon>rosids</taxon>
        <taxon>malvids</taxon>
        <taxon>Malvales</taxon>
        <taxon>Malvaceae</taxon>
        <taxon>Malvoideae</taxon>
        <taxon>Hibiscus</taxon>
    </lineage>
</organism>
<sequence>MHSVCIIFGLSFFSCEVSLFTLSIFLLLSLDVEDAIADLSIDDDEDDLLEVDVIPPDLSISYIHYFAVSSPWLRDDEGVVCGVDTTSNSKNFRPVQPVSLSITEIMGIKSAKVVELNQNLKGNPTFGANIDSAKKSSVLGGPSGVNLPLGQTYDLKMTNVAEDSQLVHNDGLNRQRTHDNISTLSGSTGSVEVQNQLSAVLALWASREP</sequence>
<proteinExistence type="predicted"/>
<feature type="transmembrane region" description="Helical" evidence="1">
    <location>
        <begin position="6"/>
        <end position="28"/>
    </location>
</feature>
<accession>A0ABR2GDR4</accession>
<dbReference type="Proteomes" id="UP001472677">
    <property type="component" value="Unassembled WGS sequence"/>
</dbReference>
<keyword evidence="1" id="KW-1133">Transmembrane helix</keyword>
<keyword evidence="1" id="KW-0812">Transmembrane</keyword>
<protein>
    <submittedName>
        <fullName evidence="2">Uncharacterized protein</fullName>
    </submittedName>
</protein>
<name>A0ABR2GDR4_9ROSI</name>
<evidence type="ECO:0000313" key="3">
    <source>
        <dbReference type="Proteomes" id="UP001472677"/>
    </source>
</evidence>
<gene>
    <name evidence="2" type="ORF">V6N12_050308</name>
</gene>
<comment type="caution">
    <text evidence="2">The sequence shown here is derived from an EMBL/GenBank/DDBJ whole genome shotgun (WGS) entry which is preliminary data.</text>
</comment>
<reference evidence="2 3" key="1">
    <citation type="journal article" date="2024" name="G3 (Bethesda)">
        <title>Genome assembly of Hibiscus sabdariffa L. provides insights into metabolisms of medicinal natural products.</title>
        <authorList>
            <person name="Kim T."/>
        </authorList>
    </citation>
    <scope>NUCLEOTIDE SEQUENCE [LARGE SCALE GENOMIC DNA]</scope>
    <source>
        <strain evidence="2">TK-2024</strain>
        <tissue evidence="2">Old leaves</tissue>
    </source>
</reference>
<evidence type="ECO:0000313" key="2">
    <source>
        <dbReference type="EMBL" id="KAK8600454.1"/>
    </source>
</evidence>
<evidence type="ECO:0000256" key="1">
    <source>
        <dbReference type="SAM" id="Phobius"/>
    </source>
</evidence>
<keyword evidence="3" id="KW-1185">Reference proteome</keyword>
<dbReference type="EMBL" id="JBBPBM010000001">
    <property type="protein sequence ID" value="KAK8600454.1"/>
    <property type="molecule type" value="Genomic_DNA"/>
</dbReference>